<reference evidence="1" key="2">
    <citation type="journal article" date="2020" name="Nat. Commun.">
        <title>Large-scale genome sequencing of mycorrhizal fungi provides insights into the early evolution of symbiotic traits.</title>
        <authorList>
            <person name="Miyauchi S."/>
            <person name="Kiss E."/>
            <person name="Kuo A."/>
            <person name="Drula E."/>
            <person name="Kohler A."/>
            <person name="Sanchez-Garcia M."/>
            <person name="Morin E."/>
            <person name="Andreopoulos B."/>
            <person name="Barry K.W."/>
            <person name="Bonito G."/>
            <person name="Buee M."/>
            <person name="Carver A."/>
            <person name="Chen C."/>
            <person name="Cichocki N."/>
            <person name="Clum A."/>
            <person name="Culley D."/>
            <person name="Crous P.W."/>
            <person name="Fauchery L."/>
            <person name="Girlanda M."/>
            <person name="Hayes R.D."/>
            <person name="Keri Z."/>
            <person name="LaButti K."/>
            <person name="Lipzen A."/>
            <person name="Lombard V."/>
            <person name="Magnuson J."/>
            <person name="Maillard F."/>
            <person name="Murat C."/>
            <person name="Nolan M."/>
            <person name="Ohm R.A."/>
            <person name="Pangilinan J."/>
            <person name="Pereira M.F."/>
            <person name="Perotto S."/>
            <person name="Peter M."/>
            <person name="Pfister S."/>
            <person name="Riley R."/>
            <person name="Sitrit Y."/>
            <person name="Stielow J.B."/>
            <person name="Szollosi G."/>
            <person name="Zifcakova L."/>
            <person name="Stursova M."/>
            <person name="Spatafora J.W."/>
            <person name="Tedersoo L."/>
            <person name="Vaario L.M."/>
            <person name="Yamada A."/>
            <person name="Yan M."/>
            <person name="Wang P."/>
            <person name="Xu J."/>
            <person name="Bruns T."/>
            <person name="Baldrian P."/>
            <person name="Vilgalys R."/>
            <person name="Dunand C."/>
            <person name="Henrissat B."/>
            <person name="Grigoriev I.V."/>
            <person name="Hibbett D."/>
            <person name="Nagy L.G."/>
            <person name="Martin F.M."/>
        </authorList>
    </citation>
    <scope>NUCLEOTIDE SEQUENCE</scope>
    <source>
        <strain evidence="1">BED1</strain>
    </source>
</reference>
<dbReference type="AlphaFoldDB" id="A0AAD4GIE2"/>
<name>A0AAD4GIE2_BOLED</name>
<dbReference type="Proteomes" id="UP001194468">
    <property type="component" value="Unassembled WGS sequence"/>
</dbReference>
<proteinExistence type="predicted"/>
<gene>
    <name evidence="1" type="ORF">L210DRAFT_3533798</name>
</gene>
<keyword evidence="2" id="KW-1185">Reference proteome</keyword>
<evidence type="ECO:0000313" key="1">
    <source>
        <dbReference type="EMBL" id="KAF8444093.1"/>
    </source>
</evidence>
<comment type="caution">
    <text evidence="1">The sequence shown here is derived from an EMBL/GenBank/DDBJ whole genome shotgun (WGS) entry which is preliminary data.</text>
</comment>
<feature type="non-terminal residue" evidence="1">
    <location>
        <position position="53"/>
    </location>
</feature>
<dbReference type="EMBL" id="WHUW01000007">
    <property type="protein sequence ID" value="KAF8444093.1"/>
    <property type="molecule type" value="Genomic_DNA"/>
</dbReference>
<evidence type="ECO:0000313" key="2">
    <source>
        <dbReference type="Proteomes" id="UP001194468"/>
    </source>
</evidence>
<protein>
    <submittedName>
        <fullName evidence="1">Uncharacterized protein</fullName>
    </submittedName>
</protein>
<accession>A0AAD4GIE2</accession>
<organism evidence="1 2">
    <name type="scientific">Boletus edulis BED1</name>
    <dbReference type="NCBI Taxonomy" id="1328754"/>
    <lineage>
        <taxon>Eukaryota</taxon>
        <taxon>Fungi</taxon>
        <taxon>Dikarya</taxon>
        <taxon>Basidiomycota</taxon>
        <taxon>Agaricomycotina</taxon>
        <taxon>Agaricomycetes</taxon>
        <taxon>Agaricomycetidae</taxon>
        <taxon>Boletales</taxon>
        <taxon>Boletineae</taxon>
        <taxon>Boletaceae</taxon>
        <taxon>Boletoideae</taxon>
        <taxon>Boletus</taxon>
    </lineage>
</organism>
<reference evidence="1" key="1">
    <citation type="submission" date="2019-10" db="EMBL/GenBank/DDBJ databases">
        <authorList>
            <consortium name="DOE Joint Genome Institute"/>
            <person name="Kuo A."/>
            <person name="Miyauchi S."/>
            <person name="Kiss E."/>
            <person name="Drula E."/>
            <person name="Kohler A."/>
            <person name="Sanchez-Garcia M."/>
            <person name="Andreopoulos B."/>
            <person name="Barry K.W."/>
            <person name="Bonito G."/>
            <person name="Buee M."/>
            <person name="Carver A."/>
            <person name="Chen C."/>
            <person name="Cichocki N."/>
            <person name="Clum A."/>
            <person name="Culley D."/>
            <person name="Crous P.W."/>
            <person name="Fauchery L."/>
            <person name="Girlanda M."/>
            <person name="Hayes R."/>
            <person name="Keri Z."/>
            <person name="LaButti K."/>
            <person name="Lipzen A."/>
            <person name="Lombard V."/>
            <person name="Magnuson J."/>
            <person name="Maillard F."/>
            <person name="Morin E."/>
            <person name="Murat C."/>
            <person name="Nolan M."/>
            <person name="Ohm R."/>
            <person name="Pangilinan J."/>
            <person name="Pereira M."/>
            <person name="Perotto S."/>
            <person name="Peter M."/>
            <person name="Riley R."/>
            <person name="Sitrit Y."/>
            <person name="Stielow B."/>
            <person name="Szollosi G."/>
            <person name="Zifcakova L."/>
            <person name="Stursova M."/>
            <person name="Spatafora J.W."/>
            <person name="Tedersoo L."/>
            <person name="Vaario L.-M."/>
            <person name="Yamada A."/>
            <person name="Yan M."/>
            <person name="Wang P."/>
            <person name="Xu J."/>
            <person name="Bruns T."/>
            <person name="Baldrian P."/>
            <person name="Vilgalys R."/>
            <person name="Henrissat B."/>
            <person name="Grigoriev I.V."/>
            <person name="Hibbett D."/>
            <person name="Nagy L.G."/>
            <person name="Martin F.M."/>
        </authorList>
    </citation>
    <scope>NUCLEOTIDE SEQUENCE</scope>
    <source>
        <strain evidence="1">BED1</strain>
    </source>
</reference>
<sequence length="53" mass="5885">MENTRTHWHVGCACVYVLTVFPCRPRSNASEICCLRCTPGRELLLPVPGRGAL</sequence>